<reference evidence="4 5" key="1">
    <citation type="submission" date="2016-03" db="EMBL/GenBank/DDBJ databases">
        <title>The draft genome sequence of Fonsecaea nubica causative agent of cutaneous subcutaneous infection in human host.</title>
        <authorList>
            <person name="Costa F."/>
            <person name="Sybren D.H."/>
            <person name="Raittz R.T."/>
            <person name="Weiss V.A."/>
            <person name="Leao A.C."/>
            <person name="Gomes R."/>
            <person name="De Souza E.M."/>
            <person name="Pedrosa F.O."/>
            <person name="Steffens M.B."/>
            <person name="Bombassaro A."/>
            <person name="Tadra-Sfeir M.Z."/>
            <person name="Moreno L.F."/>
            <person name="Najafzadeh M.J."/>
            <person name="Felipe M.S."/>
            <person name="Teixeira M."/>
            <person name="Sun J."/>
            <person name="Xi L."/>
            <person name="Castro M.A."/>
            <person name="Vicente V.A."/>
        </authorList>
    </citation>
    <scope>NUCLEOTIDE SEQUENCE [LARGE SCALE GENOMIC DNA]</scope>
    <source>
        <strain evidence="4 5">CBS 269.64</strain>
    </source>
</reference>
<protein>
    <submittedName>
        <fullName evidence="4">Uncharacterized protein</fullName>
    </submittedName>
</protein>
<feature type="region of interest" description="Disordered" evidence="2">
    <location>
        <begin position="226"/>
        <end position="281"/>
    </location>
</feature>
<feature type="compositionally biased region" description="Basic and acidic residues" evidence="2">
    <location>
        <begin position="196"/>
        <end position="209"/>
    </location>
</feature>
<dbReference type="AlphaFoldDB" id="A0A178CK65"/>
<comment type="caution">
    <text evidence="4">The sequence shown here is derived from an EMBL/GenBank/DDBJ whole genome shotgun (WGS) entry which is preliminary data.</text>
</comment>
<evidence type="ECO:0000256" key="3">
    <source>
        <dbReference type="SAM" id="Phobius"/>
    </source>
</evidence>
<dbReference type="GeneID" id="34592508"/>
<evidence type="ECO:0000256" key="2">
    <source>
        <dbReference type="SAM" id="MobiDB-lite"/>
    </source>
</evidence>
<accession>A0A178CK65</accession>
<proteinExistence type="predicted"/>
<feature type="region of interest" description="Disordered" evidence="2">
    <location>
        <begin position="1"/>
        <end position="209"/>
    </location>
</feature>
<organism evidence="4 5">
    <name type="scientific">Fonsecaea nubica</name>
    <dbReference type="NCBI Taxonomy" id="856822"/>
    <lineage>
        <taxon>Eukaryota</taxon>
        <taxon>Fungi</taxon>
        <taxon>Dikarya</taxon>
        <taxon>Ascomycota</taxon>
        <taxon>Pezizomycotina</taxon>
        <taxon>Eurotiomycetes</taxon>
        <taxon>Chaetothyriomycetidae</taxon>
        <taxon>Chaetothyriales</taxon>
        <taxon>Herpotrichiellaceae</taxon>
        <taxon>Fonsecaea</taxon>
    </lineage>
</organism>
<feature type="coiled-coil region" evidence="1">
    <location>
        <begin position="356"/>
        <end position="383"/>
    </location>
</feature>
<sequence length="392" mass="41552">MVASVPNKLDESEKPEGGNSTVATAGDTAGDTLGPDTVDALHKPEERSGSAVDMPNDDLNDDNPPVYKAPSFADENPDDKENNTAKSEPRMPAPDGNKASGGGGGTDRDRRQGEPNEPAEGQEAHFWVFGPGGELVASDRNRQGQNEPEDDEQGIVIFDLLERLNAQASGTGPRQPQWAHPPRAPTTTTRTAGRGGRGDANSEEHDMDDRRRRILATFLESCPGWSGHGGHSHGAARGQDHRQSAAPRDDGSGLDDRAATSTRPSDRPVGRIPGTSVVNGHDIGEGSMATFGAMIRLIWEELGVPGILTSAALLAGAAVCMATSPWIYYFVFALYALGVHHYQDMKERVSDLGKSLDRAVKDAAQAKEDAAQAKRDGAQAKRAAVVANAKKA</sequence>
<keyword evidence="1" id="KW-0175">Coiled coil</keyword>
<keyword evidence="5" id="KW-1185">Reference proteome</keyword>
<feature type="compositionally biased region" description="Basic and acidic residues" evidence="2">
    <location>
        <begin position="238"/>
        <end position="269"/>
    </location>
</feature>
<keyword evidence="3" id="KW-0472">Membrane</keyword>
<dbReference type="EMBL" id="LVCJ01000080">
    <property type="protein sequence ID" value="OAL29724.1"/>
    <property type="molecule type" value="Genomic_DNA"/>
</dbReference>
<gene>
    <name evidence="4" type="ORF">AYO20_09108</name>
</gene>
<evidence type="ECO:0000313" key="5">
    <source>
        <dbReference type="Proteomes" id="UP000185904"/>
    </source>
</evidence>
<feature type="compositionally biased region" description="Basic and acidic residues" evidence="2">
    <location>
        <begin position="39"/>
        <end position="48"/>
    </location>
</feature>
<dbReference type="Proteomes" id="UP000185904">
    <property type="component" value="Unassembled WGS sequence"/>
</dbReference>
<feature type="compositionally biased region" description="Basic and acidic residues" evidence="2">
    <location>
        <begin position="79"/>
        <end position="89"/>
    </location>
</feature>
<feature type="compositionally biased region" description="Low complexity" evidence="2">
    <location>
        <begin position="21"/>
        <end position="37"/>
    </location>
</feature>
<feature type="transmembrane region" description="Helical" evidence="3">
    <location>
        <begin position="311"/>
        <end position="338"/>
    </location>
</feature>
<name>A0A178CK65_9EURO</name>
<dbReference type="RefSeq" id="XP_022496654.1">
    <property type="nucleotide sequence ID" value="XM_022647380.1"/>
</dbReference>
<keyword evidence="3" id="KW-0812">Transmembrane</keyword>
<keyword evidence="3" id="KW-1133">Transmembrane helix</keyword>
<evidence type="ECO:0000256" key="1">
    <source>
        <dbReference type="SAM" id="Coils"/>
    </source>
</evidence>
<evidence type="ECO:0000313" key="4">
    <source>
        <dbReference type="EMBL" id="OAL29724.1"/>
    </source>
</evidence>